<sequence>MKNAFTRTTALLSTCALLLTACGGGSNTNTNANNSSNNTTTNTATNTTATTGTSGAIPIGIAVAQTSNVALLGQEQIAGVKIAEKYFNDKGGINGTPIKLVFQDTAGDEAGTINAFQTLINKDKVVGIVGPTLSQQAFSADPVAERSKVPVIGPSNTANKIPEIGDYIARVSAPVSIVAPNSVKAAFKQNPNIKKVAVFYAQNDAFSKSETEIFQKTVKDQGLELVTVQKFQTSDTDFQSQATNAINLKPDLVIISGLAADGGNLVRQLRELGYKGLIVGGNGLNTSNIFPVCKALCDGVLIAQAYSPEQPGELNAAFRKAYTDQYKKEPPQFSAQAFAAVQVYVEALQALDKKSKVSKLQLPQLRTELNKQLLTGKYNTPLGEIGFTPVGEVVQKEFYVAQIKMEKDGSQGKFAFIK</sequence>
<dbReference type="InterPro" id="IPR051010">
    <property type="entry name" value="BCAA_transport"/>
</dbReference>
<dbReference type="PANTHER" id="PTHR30483">
    <property type="entry name" value="LEUCINE-SPECIFIC-BINDING PROTEIN"/>
    <property type="match status" value="1"/>
</dbReference>
<evidence type="ECO:0000256" key="1">
    <source>
        <dbReference type="ARBA" id="ARBA00010062"/>
    </source>
</evidence>
<proteinExistence type="inferred from homology"/>
<feature type="signal peptide" evidence="4">
    <location>
        <begin position="1"/>
        <end position="32"/>
    </location>
</feature>
<feature type="region of interest" description="Disordered" evidence="3">
    <location>
        <begin position="28"/>
        <end position="49"/>
    </location>
</feature>
<evidence type="ECO:0000256" key="2">
    <source>
        <dbReference type="ARBA" id="ARBA00022729"/>
    </source>
</evidence>
<protein>
    <submittedName>
        <fullName evidence="6">ABC transporter substrate-binding protein</fullName>
    </submittedName>
</protein>
<dbReference type="SUPFAM" id="SSF53822">
    <property type="entry name" value="Periplasmic binding protein-like I"/>
    <property type="match status" value="1"/>
</dbReference>
<evidence type="ECO:0000256" key="3">
    <source>
        <dbReference type="SAM" id="MobiDB-lite"/>
    </source>
</evidence>
<dbReference type="PROSITE" id="PS51257">
    <property type="entry name" value="PROKAR_LIPOPROTEIN"/>
    <property type="match status" value="1"/>
</dbReference>
<comment type="caution">
    <text evidence="6">The sequence shown here is derived from an EMBL/GenBank/DDBJ whole genome shotgun (WGS) entry which is preliminary data.</text>
</comment>
<organism evidence="6 7">
    <name type="scientific">Amazonocrinis nigriterrae CENA67</name>
    <dbReference type="NCBI Taxonomy" id="2794033"/>
    <lineage>
        <taxon>Bacteria</taxon>
        <taxon>Bacillati</taxon>
        <taxon>Cyanobacteriota</taxon>
        <taxon>Cyanophyceae</taxon>
        <taxon>Nostocales</taxon>
        <taxon>Nostocaceae</taxon>
        <taxon>Amazonocrinis</taxon>
        <taxon>Amazonocrinis nigriterrae</taxon>
    </lineage>
</organism>
<accession>A0A8J7HV88</accession>
<feature type="domain" description="Leucine-binding protein" evidence="5">
    <location>
        <begin position="57"/>
        <end position="407"/>
    </location>
</feature>
<evidence type="ECO:0000313" key="6">
    <source>
        <dbReference type="EMBL" id="MBH8562949.1"/>
    </source>
</evidence>
<dbReference type="PANTHER" id="PTHR30483:SF6">
    <property type="entry name" value="PERIPLASMIC BINDING PROTEIN OF ABC TRANSPORTER FOR NATURAL AMINO ACIDS"/>
    <property type="match status" value="1"/>
</dbReference>
<evidence type="ECO:0000313" key="7">
    <source>
        <dbReference type="Proteomes" id="UP000632766"/>
    </source>
</evidence>
<name>A0A8J7HV88_9NOST</name>
<evidence type="ECO:0000256" key="4">
    <source>
        <dbReference type="SAM" id="SignalP"/>
    </source>
</evidence>
<dbReference type="AlphaFoldDB" id="A0A8J7HV88"/>
<dbReference type="InterPro" id="IPR028081">
    <property type="entry name" value="Leu-bd"/>
</dbReference>
<keyword evidence="2 4" id="KW-0732">Signal</keyword>
<gene>
    <name evidence="6" type="ORF">I8748_12280</name>
</gene>
<dbReference type="EMBL" id="JAECZC010000018">
    <property type="protein sequence ID" value="MBH8562949.1"/>
    <property type="molecule type" value="Genomic_DNA"/>
</dbReference>
<keyword evidence="7" id="KW-1185">Reference proteome</keyword>
<dbReference type="Gene3D" id="3.40.50.2300">
    <property type="match status" value="2"/>
</dbReference>
<comment type="similarity">
    <text evidence="1">Belongs to the leucine-binding protein family.</text>
</comment>
<dbReference type="InterPro" id="IPR028082">
    <property type="entry name" value="Peripla_BP_I"/>
</dbReference>
<dbReference type="CDD" id="cd06348">
    <property type="entry name" value="PBP1_ABC_HAAT-like"/>
    <property type="match status" value="1"/>
</dbReference>
<evidence type="ECO:0000259" key="5">
    <source>
        <dbReference type="Pfam" id="PF13458"/>
    </source>
</evidence>
<dbReference type="Proteomes" id="UP000632766">
    <property type="component" value="Unassembled WGS sequence"/>
</dbReference>
<dbReference type="RefSeq" id="WP_198124850.1">
    <property type="nucleotide sequence ID" value="NZ_JAECZC010000018.1"/>
</dbReference>
<dbReference type="Pfam" id="PF13458">
    <property type="entry name" value="Peripla_BP_6"/>
    <property type="match status" value="1"/>
</dbReference>
<feature type="chain" id="PRO_5035154321" evidence="4">
    <location>
        <begin position="33"/>
        <end position="418"/>
    </location>
</feature>
<reference evidence="6 7" key="1">
    <citation type="journal article" date="2021" name="Int. J. Syst. Evol. Microbiol.">
        <title>Amazonocrinis nigriterrae gen. nov., sp. nov., Atlanticothrix silvestris gen. nov., sp. nov. and Dendronalium phyllosphericum gen. nov., sp. nov., nostocacean cyanobacteria from Brazilian environments.</title>
        <authorList>
            <person name="Alvarenga D.O."/>
            <person name="Andreote A.P.D."/>
            <person name="Branco L.H.Z."/>
            <person name="Delbaje E."/>
            <person name="Cruz R.B."/>
            <person name="Varani A.M."/>
            <person name="Fiore M.F."/>
        </authorList>
    </citation>
    <scope>NUCLEOTIDE SEQUENCE [LARGE SCALE GENOMIC DNA]</scope>
    <source>
        <strain evidence="6 7">CENA67</strain>
    </source>
</reference>